<evidence type="ECO:0000313" key="1">
    <source>
        <dbReference type="EMBL" id="TFH89243.1"/>
    </source>
</evidence>
<keyword evidence="2" id="KW-1185">Reference proteome</keyword>
<name>A0A4Y8W9F1_9VIBR</name>
<evidence type="ECO:0000313" key="2">
    <source>
        <dbReference type="Proteomes" id="UP000297753"/>
    </source>
</evidence>
<accession>A0A4Y8W9F1</accession>
<dbReference type="AlphaFoldDB" id="A0A4Y8W9F1"/>
<dbReference type="EMBL" id="SATR01000090">
    <property type="protein sequence ID" value="TFH89243.1"/>
    <property type="molecule type" value="Genomic_DNA"/>
</dbReference>
<protein>
    <recommendedName>
        <fullName evidence="3">IS1 family transposase</fullName>
    </recommendedName>
</protein>
<proteinExistence type="predicted"/>
<organism evidence="1 2">
    <name type="scientific">Vibrio ouci</name>
    <dbReference type="NCBI Taxonomy" id="2499078"/>
    <lineage>
        <taxon>Bacteria</taxon>
        <taxon>Pseudomonadati</taxon>
        <taxon>Pseudomonadota</taxon>
        <taxon>Gammaproteobacteria</taxon>
        <taxon>Vibrionales</taxon>
        <taxon>Vibrionaceae</taxon>
        <taxon>Vibrio</taxon>
    </lineage>
</organism>
<dbReference type="OrthoDB" id="9128325at2"/>
<dbReference type="Proteomes" id="UP000297753">
    <property type="component" value="Unassembled WGS sequence"/>
</dbReference>
<reference evidence="1 2" key="1">
    <citation type="submission" date="2019-01" db="EMBL/GenBank/DDBJ databases">
        <title>Vibrio BEI176 sp. nov, a marine bacterium isolated from China: eastern marignal seas.</title>
        <authorList>
            <person name="Li B."/>
        </authorList>
    </citation>
    <scope>NUCLEOTIDE SEQUENCE [LARGE SCALE GENOMIC DNA]</scope>
    <source>
        <strain evidence="1 2">BEI176</strain>
    </source>
</reference>
<gene>
    <name evidence="1" type="ORF">ELS82_23285</name>
</gene>
<sequence length="462" mass="53185">MKTEFNGCKSYGCINLANPDLSLYRKSNQLGFDSYQCPQCGAFTPILDDKAINLFIRRTLSNESRLLLPHCVQCKKPTPSTRFGSTRAGTPRRQCNECKSVYSLLNGDKLSSQLQPLFELVSSDISTSEIFAKTGWNSKVFYQRLSKLSQLLELVNRLMIIAYTHSCLMLTLHSSTSSIETRSGKQKESLKTWQLHTLDTTNGFLFLHSDNMLLGDEPTSSPYLLNKVEPSFTGSEPFERVQWTYDKIFSRNQFDNLGYALQSQVNSREGTLLRPVVGAHGHFQLLNSILPSQTPLNLFLEHESFLRGSSIFTFSEQIKSGNCHLFYLYHFATDKPIKPQSNSIGWWREKWIKASIVDDQKLLGCVMSSLTKGPLDAYTQVKKDWNAEYNKFMKHHLPEVYLRTISYKKYLEWREIFIFFYNQSRGLARFSHKNNTPHMEDISSLIQFINDSAISWDRKLQV</sequence>
<dbReference type="RefSeq" id="WP_134837561.1">
    <property type="nucleotide sequence ID" value="NZ_SATR01000090.1"/>
</dbReference>
<comment type="caution">
    <text evidence="1">The sequence shown here is derived from an EMBL/GenBank/DDBJ whole genome shotgun (WGS) entry which is preliminary data.</text>
</comment>
<evidence type="ECO:0008006" key="3">
    <source>
        <dbReference type="Google" id="ProtNLM"/>
    </source>
</evidence>